<comment type="caution">
    <text evidence="1">The sequence shown here is derived from an EMBL/GenBank/DDBJ whole genome shotgun (WGS) entry which is preliminary data.</text>
</comment>
<dbReference type="RefSeq" id="WP_130287571.1">
    <property type="nucleotide sequence ID" value="NZ_SGXE01000005.1"/>
</dbReference>
<dbReference type="PROSITE" id="PS51257">
    <property type="entry name" value="PROKAR_LIPOPROTEIN"/>
    <property type="match status" value="1"/>
</dbReference>
<proteinExistence type="predicted"/>
<dbReference type="EMBL" id="SGXE01000005">
    <property type="protein sequence ID" value="RZS91942.1"/>
    <property type="molecule type" value="Genomic_DNA"/>
</dbReference>
<dbReference type="OrthoDB" id="892266at2"/>
<dbReference type="AlphaFoldDB" id="A0A4Q7NZZ5"/>
<accession>A0A4Q7NZZ5</accession>
<sequence length="244" mass="28318">MKKLILLGVLGVLVSCNSEPKKKKYDTEETKEIRNPEIIDRKEDMVSTPEAIANAHGYADWKDVIEVAFTFNVDRDSTHFERSWKWYPKKNSVTAITVDSTETTSTYTYNRNDMDSTAIAKDRGFINDKYWLFAPLQLVWDQNNYKAEVSVSETAPISQKKMQKLTIVYDNDGGYTPGDAYDFYFEGDFKIKEWVYRAKNQDKPSMITTFEDYKSYNGLKLPTMHTVKDADTKLYFTDVEISKE</sequence>
<keyword evidence="2" id="KW-1185">Reference proteome</keyword>
<evidence type="ECO:0000313" key="1">
    <source>
        <dbReference type="EMBL" id="RZS91942.1"/>
    </source>
</evidence>
<gene>
    <name evidence="1" type="ORF">EV197_3046</name>
</gene>
<name>A0A4Q7NZZ5_9FLAO</name>
<protein>
    <submittedName>
        <fullName evidence="1">Uncharacterized protein</fullName>
    </submittedName>
</protein>
<reference evidence="1 2" key="1">
    <citation type="submission" date="2019-02" db="EMBL/GenBank/DDBJ databases">
        <title>Genomic Encyclopedia of Type Strains, Phase IV (KMG-IV): sequencing the most valuable type-strain genomes for metagenomic binning, comparative biology and taxonomic classification.</title>
        <authorList>
            <person name="Goeker M."/>
        </authorList>
    </citation>
    <scope>NUCLEOTIDE SEQUENCE [LARGE SCALE GENOMIC DNA]</scope>
    <source>
        <strain evidence="1 2">DSM 17196</strain>
    </source>
</reference>
<evidence type="ECO:0000313" key="2">
    <source>
        <dbReference type="Proteomes" id="UP000292262"/>
    </source>
</evidence>
<dbReference type="Proteomes" id="UP000292262">
    <property type="component" value="Unassembled WGS sequence"/>
</dbReference>
<organism evidence="1 2">
    <name type="scientific">Aquimarina brevivitae</name>
    <dbReference type="NCBI Taxonomy" id="323412"/>
    <lineage>
        <taxon>Bacteria</taxon>
        <taxon>Pseudomonadati</taxon>
        <taxon>Bacteroidota</taxon>
        <taxon>Flavobacteriia</taxon>
        <taxon>Flavobacteriales</taxon>
        <taxon>Flavobacteriaceae</taxon>
        <taxon>Aquimarina</taxon>
    </lineage>
</organism>